<comment type="similarity">
    <text evidence="1">Belongs to the phosphohexose mutase family.</text>
</comment>
<dbReference type="GO" id="GO:0005975">
    <property type="term" value="P:carbohydrate metabolic process"/>
    <property type="evidence" value="ECO:0007669"/>
    <property type="project" value="InterPro"/>
</dbReference>
<evidence type="ECO:0000256" key="2">
    <source>
        <dbReference type="ARBA" id="ARBA00022723"/>
    </source>
</evidence>
<dbReference type="GO" id="GO:0005634">
    <property type="term" value="C:nucleus"/>
    <property type="evidence" value="ECO:0007669"/>
    <property type="project" value="TreeGrafter"/>
</dbReference>
<dbReference type="PANTHER" id="PTHR45745">
    <property type="entry name" value="PHOSPHOMANNOMUTASE 45A"/>
    <property type="match status" value="1"/>
</dbReference>
<evidence type="ECO:0000259" key="5">
    <source>
        <dbReference type="Pfam" id="PF02878"/>
    </source>
</evidence>
<keyword evidence="2" id="KW-0479">Metal-binding</keyword>
<dbReference type="GO" id="GO:0008973">
    <property type="term" value="F:phosphopentomutase activity"/>
    <property type="evidence" value="ECO:0007669"/>
    <property type="project" value="TreeGrafter"/>
</dbReference>
<protein>
    <submittedName>
        <fullName evidence="6">Probable phosphoglucomutase-2</fullName>
    </submittedName>
</protein>
<organism evidence="6">
    <name type="scientific">Culex pipiens</name>
    <name type="common">House mosquito</name>
    <dbReference type="NCBI Taxonomy" id="7175"/>
    <lineage>
        <taxon>Eukaryota</taxon>
        <taxon>Metazoa</taxon>
        <taxon>Ecdysozoa</taxon>
        <taxon>Arthropoda</taxon>
        <taxon>Hexapoda</taxon>
        <taxon>Insecta</taxon>
        <taxon>Pterygota</taxon>
        <taxon>Neoptera</taxon>
        <taxon>Endopterygota</taxon>
        <taxon>Diptera</taxon>
        <taxon>Nematocera</taxon>
        <taxon>Culicoidea</taxon>
        <taxon>Culicidae</taxon>
        <taxon>Culicinae</taxon>
        <taxon>Culicini</taxon>
        <taxon>Culex</taxon>
        <taxon>Culex</taxon>
    </lineage>
</organism>
<dbReference type="AlphaFoldDB" id="A0A8D8ISP5"/>
<dbReference type="EMBL" id="HBUE01264121">
    <property type="protein sequence ID" value="CAG6560540.1"/>
    <property type="molecule type" value="Transcribed_RNA"/>
</dbReference>
<dbReference type="InterPro" id="IPR005844">
    <property type="entry name" value="A-D-PHexomutase_a/b/a-I"/>
</dbReference>
<keyword evidence="3" id="KW-0460">Magnesium</keyword>
<accession>A0A8D8ISP5</accession>
<reference evidence="6" key="1">
    <citation type="submission" date="2021-05" db="EMBL/GenBank/DDBJ databases">
        <authorList>
            <person name="Alioto T."/>
            <person name="Alioto T."/>
            <person name="Gomez Garrido J."/>
        </authorList>
    </citation>
    <scope>NUCLEOTIDE SEQUENCE</scope>
</reference>
<dbReference type="GO" id="GO:0006166">
    <property type="term" value="P:purine ribonucleoside salvage"/>
    <property type="evidence" value="ECO:0007669"/>
    <property type="project" value="TreeGrafter"/>
</dbReference>
<evidence type="ECO:0000313" key="6">
    <source>
        <dbReference type="EMBL" id="CAG6560540.1"/>
    </source>
</evidence>
<evidence type="ECO:0000256" key="4">
    <source>
        <dbReference type="ARBA" id="ARBA00023235"/>
    </source>
</evidence>
<dbReference type="GO" id="GO:0046872">
    <property type="term" value="F:metal ion binding"/>
    <property type="evidence" value="ECO:0007669"/>
    <property type="project" value="UniProtKB-KW"/>
</dbReference>
<feature type="domain" description="Alpha-D-phosphohexomutase alpha/beta/alpha" evidence="5">
    <location>
        <begin position="55"/>
        <end position="114"/>
    </location>
</feature>
<dbReference type="SUPFAM" id="SSF53738">
    <property type="entry name" value="Phosphoglucomutase, first 3 domains"/>
    <property type="match status" value="1"/>
</dbReference>
<dbReference type="InterPro" id="IPR016055">
    <property type="entry name" value="A-D-PHexomutase_a/b/a-I/II/III"/>
</dbReference>
<dbReference type="PANTHER" id="PTHR45745:SF1">
    <property type="entry name" value="PHOSPHOGLUCOMUTASE 2B-RELATED"/>
    <property type="match status" value="1"/>
</dbReference>
<name>A0A8D8ISP5_CULPI</name>
<dbReference type="Pfam" id="PF02878">
    <property type="entry name" value="PGM_PMM_I"/>
    <property type="match status" value="1"/>
</dbReference>
<dbReference type="Gene3D" id="3.40.120.10">
    <property type="entry name" value="Alpha-D-Glucose-1,6-Bisphosphate, subunit A, domain 3"/>
    <property type="match status" value="1"/>
</dbReference>
<evidence type="ECO:0000256" key="1">
    <source>
        <dbReference type="ARBA" id="ARBA00010231"/>
    </source>
</evidence>
<sequence length="120" mass="13404">MEVNGIQFDSGSAELNEKISEWLQWDKNENTLNEIKSLVKGAEWSALGERLQKRLAFGTAGLRGVMQAGFNAMNDLVVIQSAQGLCQYLAECYPAEADRKRGIVLGFDGRYNSKRHLLPK</sequence>
<evidence type="ECO:0000256" key="3">
    <source>
        <dbReference type="ARBA" id="ARBA00022842"/>
    </source>
</evidence>
<proteinExistence type="inferred from homology"/>
<dbReference type="EMBL" id="HBUE01158992">
    <property type="protein sequence ID" value="CAG6509166.1"/>
    <property type="molecule type" value="Transcribed_RNA"/>
</dbReference>
<keyword evidence="4" id="KW-0413">Isomerase</keyword>